<evidence type="ECO:0000313" key="8">
    <source>
        <dbReference type="Proteomes" id="UP000184452"/>
    </source>
</evidence>
<dbReference type="GO" id="GO:0032259">
    <property type="term" value="P:methylation"/>
    <property type="evidence" value="ECO:0007669"/>
    <property type="project" value="UniProtKB-KW"/>
</dbReference>
<evidence type="ECO:0000256" key="4">
    <source>
        <dbReference type="PIRSR" id="PIRSR005739-1"/>
    </source>
</evidence>
<dbReference type="Pfam" id="PF00891">
    <property type="entry name" value="Methyltransf_2"/>
    <property type="match status" value="1"/>
</dbReference>
<evidence type="ECO:0000256" key="2">
    <source>
        <dbReference type="ARBA" id="ARBA00022679"/>
    </source>
</evidence>
<dbReference type="RefSeq" id="WP_073374249.1">
    <property type="nucleotide sequence ID" value="NZ_FQZK01000001.1"/>
</dbReference>
<dbReference type="AlphaFoldDB" id="A0A1M6BK10"/>
<dbReference type="GO" id="GO:0008171">
    <property type="term" value="F:O-methyltransferase activity"/>
    <property type="evidence" value="ECO:0007669"/>
    <property type="project" value="InterPro"/>
</dbReference>
<dbReference type="InterPro" id="IPR016461">
    <property type="entry name" value="COMT-like"/>
</dbReference>
<keyword evidence="8" id="KW-1185">Reference proteome</keyword>
<dbReference type="PANTHER" id="PTHR43712">
    <property type="entry name" value="PUTATIVE (AFU_ORTHOLOGUE AFUA_4G14580)-RELATED"/>
    <property type="match status" value="1"/>
</dbReference>
<evidence type="ECO:0000259" key="5">
    <source>
        <dbReference type="Pfam" id="PF00891"/>
    </source>
</evidence>
<evidence type="ECO:0000256" key="1">
    <source>
        <dbReference type="ARBA" id="ARBA00022603"/>
    </source>
</evidence>
<organism evidence="7 8">
    <name type="scientific">Nocardiopsis flavescens</name>
    <dbReference type="NCBI Taxonomy" id="758803"/>
    <lineage>
        <taxon>Bacteria</taxon>
        <taxon>Bacillati</taxon>
        <taxon>Actinomycetota</taxon>
        <taxon>Actinomycetes</taxon>
        <taxon>Streptosporangiales</taxon>
        <taxon>Nocardiopsidaceae</taxon>
        <taxon>Nocardiopsis</taxon>
    </lineage>
</organism>
<dbReference type="InterPro" id="IPR029063">
    <property type="entry name" value="SAM-dependent_MTases_sf"/>
</dbReference>
<dbReference type="SUPFAM" id="SSF46785">
    <property type="entry name" value="Winged helix' DNA-binding domain"/>
    <property type="match status" value="1"/>
</dbReference>
<name>A0A1M6BK10_9ACTN</name>
<dbReference type="Gene3D" id="3.40.50.150">
    <property type="entry name" value="Vaccinia Virus protein VP39"/>
    <property type="match status" value="1"/>
</dbReference>
<dbReference type="InterPro" id="IPR001077">
    <property type="entry name" value="COMT_C"/>
</dbReference>
<feature type="domain" description="O-methyltransferase dimerisation" evidence="6">
    <location>
        <begin position="15"/>
        <end position="90"/>
    </location>
</feature>
<dbReference type="CDD" id="cd02440">
    <property type="entry name" value="AdoMet_MTases"/>
    <property type="match status" value="1"/>
</dbReference>
<dbReference type="Gene3D" id="1.10.10.10">
    <property type="entry name" value="Winged helix-like DNA-binding domain superfamily/Winged helix DNA-binding domain"/>
    <property type="match status" value="1"/>
</dbReference>
<dbReference type="PANTHER" id="PTHR43712:SF2">
    <property type="entry name" value="O-METHYLTRANSFERASE CICE"/>
    <property type="match status" value="1"/>
</dbReference>
<dbReference type="OrthoDB" id="582216at2"/>
<feature type="domain" description="O-methyltransferase C-terminal" evidence="5">
    <location>
        <begin position="112"/>
        <end position="318"/>
    </location>
</feature>
<evidence type="ECO:0000256" key="3">
    <source>
        <dbReference type="ARBA" id="ARBA00022691"/>
    </source>
</evidence>
<dbReference type="InterPro" id="IPR036390">
    <property type="entry name" value="WH_DNA-bd_sf"/>
</dbReference>
<dbReference type="EMBL" id="FQZK01000001">
    <property type="protein sequence ID" value="SHI49016.1"/>
    <property type="molecule type" value="Genomic_DNA"/>
</dbReference>
<evidence type="ECO:0000259" key="6">
    <source>
        <dbReference type="Pfam" id="PF08100"/>
    </source>
</evidence>
<dbReference type="InterPro" id="IPR036388">
    <property type="entry name" value="WH-like_DNA-bd_sf"/>
</dbReference>
<sequence length="339" mass="36688">MGMTVDDTTGTAGIMELAQGFWASRALLSAVELDLFATLAEGPLTGEALRDRLGLHPRAAADFLDSLVGLGLLRRDGDEYRNGGAAARHLAADGPGSLTGRLRLLAWRYRIWGDLTSLLRTGDQQAHRGGQDFQRFYGDQDALRRFMAAMDANNAEIGPALADALDWSGHTSFVDVGGARGNLAADLVRAHPHLRAGCLDLPPVQPLFDEHMERLGLTGKVDFHPADFFADPLPETEVMVFGHVLHDWDDEARVRLLRRAHDALPEGGRVVVYDALVGDGRDEPANLLRSLNMRLVTPGGSEYTPRECRAWLAAAGFEDVTVAPLVGVDSVVVARKAKG</sequence>
<dbReference type="PIRSF" id="PIRSF005739">
    <property type="entry name" value="O-mtase"/>
    <property type="match status" value="1"/>
</dbReference>
<gene>
    <name evidence="7" type="ORF">SAMN05421803_101385</name>
</gene>
<evidence type="ECO:0000313" key="7">
    <source>
        <dbReference type="EMBL" id="SHI49016.1"/>
    </source>
</evidence>
<accession>A0A1M6BK10</accession>
<dbReference type="Pfam" id="PF08100">
    <property type="entry name" value="Dimerisation"/>
    <property type="match status" value="1"/>
</dbReference>
<feature type="active site" description="Proton acceptor" evidence="4">
    <location>
        <position position="246"/>
    </location>
</feature>
<keyword evidence="2 7" id="KW-0808">Transferase</keyword>
<dbReference type="Proteomes" id="UP000184452">
    <property type="component" value="Unassembled WGS sequence"/>
</dbReference>
<keyword evidence="3" id="KW-0949">S-adenosyl-L-methionine</keyword>
<protein>
    <submittedName>
        <fullName evidence="7">8-O-methyltransferase</fullName>
    </submittedName>
</protein>
<dbReference type="SUPFAM" id="SSF53335">
    <property type="entry name" value="S-adenosyl-L-methionine-dependent methyltransferases"/>
    <property type="match status" value="1"/>
</dbReference>
<dbReference type="STRING" id="758803.SAMN05421803_101385"/>
<reference evidence="7 8" key="1">
    <citation type="submission" date="2016-11" db="EMBL/GenBank/DDBJ databases">
        <authorList>
            <person name="Jaros S."/>
            <person name="Januszkiewicz K."/>
            <person name="Wedrychowicz H."/>
        </authorList>
    </citation>
    <scope>NUCLEOTIDE SEQUENCE [LARGE SCALE GENOMIC DNA]</scope>
    <source>
        <strain evidence="7 8">CGMCC 4.5723</strain>
    </source>
</reference>
<keyword evidence="1 7" id="KW-0489">Methyltransferase</keyword>
<dbReference type="GO" id="GO:0046983">
    <property type="term" value="F:protein dimerization activity"/>
    <property type="evidence" value="ECO:0007669"/>
    <property type="project" value="InterPro"/>
</dbReference>
<proteinExistence type="predicted"/>
<dbReference type="PROSITE" id="PS51683">
    <property type="entry name" value="SAM_OMT_II"/>
    <property type="match status" value="1"/>
</dbReference>
<dbReference type="InterPro" id="IPR012967">
    <property type="entry name" value="COMT_dimerisation"/>
</dbReference>